<dbReference type="Proteomes" id="UP000640614">
    <property type="component" value="Unassembled WGS sequence"/>
</dbReference>
<sequence length="258" mass="30942">MNKFLFFLYFILHCSFISAQDTTIIVQDPPKIESIKYTEKDIKIDADPVNAKHFEKDFKNNYKGSDFVYEHKEPKKTWWDHFLNWLANIFRNLFHFKTSEAALDFVGILIRVIAVAVIVIVIYFIAKALINKEGKWIFGKDSTKKTIFYTDAEKNIHLLDFEKLIKESIASGEKRIAVRYYYLWLLKVMAKNHYIEWDIEKTNSDYLYELQRPAHKEEFTYLSYLYNYIWYGEFEIDETTFLKTQNRFKNALKTFGNE</sequence>
<accession>A0ABR9TE57</accession>
<protein>
    <submittedName>
        <fullName evidence="4">DUF4129 domain-containing protein</fullName>
    </submittedName>
</protein>
<dbReference type="RefSeq" id="WP_193844685.1">
    <property type="nucleotide sequence ID" value="NZ_PRDM01000001.1"/>
</dbReference>
<proteinExistence type="predicted"/>
<feature type="transmembrane region" description="Helical" evidence="1">
    <location>
        <begin position="105"/>
        <end position="126"/>
    </location>
</feature>
<evidence type="ECO:0000256" key="2">
    <source>
        <dbReference type="SAM" id="SignalP"/>
    </source>
</evidence>
<keyword evidence="2" id="KW-0732">Signal</keyword>
<comment type="caution">
    <text evidence="4">The sequence shown here is derived from an EMBL/GenBank/DDBJ whole genome shotgun (WGS) entry which is preliminary data.</text>
</comment>
<gene>
    <name evidence="4" type="ORF">C4F50_01655</name>
</gene>
<dbReference type="EMBL" id="PRDM01000001">
    <property type="protein sequence ID" value="MBE8723632.1"/>
    <property type="molecule type" value="Genomic_DNA"/>
</dbReference>
<dbReference type="InterPro" id="IPR025403">
    <property type="entry name" value="TgpA-like_C"/>
</dbReference>
<keyword evidence="1" id="KW-0472">Membrane</keyword>
<name>A0ABR9TE57_9FLAO</name>
<reference evidence="4 5" key="1">
    <citation type="submission" date="2018-07" db="EMBL/GenBank/DDBJ databases">
        <title>Genome assembly of strain KB82.</title>
        <authorList>
            <person name="Kukolya J."/>
            <person name="Horvath B."/>
            <person name="Nagy I."/>
            <person name="Toth A."/>
        </authorList>
    </citation>
    <scope>NUCLEOTIDE SEQUENCE [LARGE SCALE GENOMIC DNA]</scope>
    <source>
        <strain evidence="4 5">Kb82</strain>
    </source>
</reference>
<evidence type="ECO:0000313" key="4">
    <source>
        <dbReference type="EMBL" id="MBE8723632.1"/>
    </source>
</evidence>
<dbReference type="Pfam" id="PF13559">
    <property type="entry name" value="DUF4129"/>
    <property type="match status" value="1"/>
</dbReference>
<keyword evidence="1" id="KW-1133">Transmembrane helix</keyword>
<organism evidence="4 5">
    <name type="scientific">Flavobacterium hungaricum</name>
    <dbReference type="NCBI Taxonomy" id="2082725"/>
    <lineage>
        <taxon>Bacteria</taxon>
        <taxon>Pseudomonadati</taxon>
        <taxon>Bacteroidota</taxon>
        <taxon>Flavobacteriia</taxon>
        <taxon>Flavobacteriales</taxon>
        <taxon>Flavobacteriaceae</taxon>
        <taxon>Flavobacterium</taxon>
    </lineage>
</organism>
<feature type="chain" id="PRO_5047366984" evidence="2">
    <location>
        <begin position="20"/>
        <end position="258"/>
    </location>
</feature>
<evidence type="ECO:0000313" key="5">
    <source>
        <dbReference type="Proteomes" id="UP000640614"/>
    </source>
</evidence>
<evidence type="ECO:0000256" key="1">
    <source>
        <dbReference type="SAM" id="Phobius"/>
    </source>
</evidence>
<keyword evidence="5" id="KW-1185">Reference proteome</keyword>
<feature type="signal peptide" evidence="2">
    <location>
        <begin position="1"/>
        <end position="19"/>
    </location>
</feature>
<keyword evidence="1" id="KW-0812">Transmembrane</keyword>
<feature type="domain" description="Protein-glutamine gamma-glutamyltransferase-like C-terminal" evidence="3">
    <location>
        <begin position="182"/>
        <end position="241"/>
    </location>
</feature>
<evidence type="ECO:0000259" key="3">
    <source>
        <dbReference type="Pfam" id="PF13559"/>
    </source>
</evidence>